<dbReference type="Proteomes" id="UP000694406">
    <property type="component" value="Unplaced"/>
</dbReference>
<protein>
    <recommendedName>
        <fullName evidence="7">Ectonucleoside triphosphate diphosphohydrolase 3</fullName>
    </recommendedName>
</protein>
<dbReference type="InterPro" id="IPR000407">
    <property type="entry name" value="GDA1_CD39_NTPase"/>
</dbReference>
<evidence type="ECO:0008006" key="7">
    <source>
        <dbReference type="Google" id="ProtNLM"/>
    </source>
</evidence>
<evidence type="ECO:0000256" key="2">
    <source>
        <dbReference type="ARBA" id="ARBA00022801"/>
    </source>
</evidence>
<accession>A0A8C5SZW5</accession>
<keyword evidence="3" id="KW-0067">ATP-binding</keyword>
<name>A0A8C5SZW5_LATLA</name>
<dbReference type="Gene3D" id="3.30.420.150">
    <property type="entry name" value="Exopolyphosphatase. Domain 2"/>
    <property type="match status" value="1"/>
</dbReference>
<dbReference type="PANTHER" id="PTHR11782:SF38">
    <property type="entry name" value="ECTONUCLEOSIDE TRIPHOSPHATE DIPHOSPHOHYDROLASE 3"/>
    <property type="match status" value="1"/>
</dbReference>
<dbReference type="GO" id="GO:0005524">
    <property type="term" value="F:ATP binding"/>
    <property type="evidence" value="ECO:0007669"/>
    <property type="project" value="UniProtKB-KW"/>
</dbReference>
<evidence type="ECO:0000256" key="4">
    <source>
        <dbReference type="SAM" id="MobiDB-lite"/>
    </source>
</evidence>
<dbReference type="Pfam" id="PF01150">
    <property type="entry name" value="GDA1_CD39"/>
    <property type="match status" value="1"/>
</dbReference>
<keyword evidence="3" id="KW-0547">Nucleotide-binding</keyword>
<sequence>FGTWVHPHGVETIGALDLGGASTQISFIPEETIYTSNSTLQVQLFGYQYSVYTYSFQCYGRDETEKKPLTSILYRTVLTMKHLYGSLCRAFLKPVNYSPSQYVDIIGTGNPVICREAVSTLFDFKSCRDREDCSFNGIYQPKVKGNFMVSPNYYPSVPGVHCRSTPRMLHSPCRQTWKQPSLRSNVEGLETVSHIGALCTNGGRSSRHQTKKPHPHPHPQLQRCRQRGRLEGQNPVCCLEIRDTIEDQHRTSLSSWSTATYHPQTGSLFITLREPDPLRACPEAQYQVMKQKITVLLHNPRPS</sequence>
<feature type="region of interest" description="Disordered" evidence="4">
    <location>
        <begin position="200"/>
        <end position="222"/>
    </location>
</feature>
<feature type="binding site" evidence="3">
    <location>
        <begin position="20"/>
        <end position="24"/>
    </location>
    <ligand>
        <name>ATP</name>
        <dbReference type="ChEBI" id="CHEBI:30616"/>
    </ligand>
</feature>
<dbReference type="PANTHER" id="PTHR11782">
    <property type="entry name" value="ADENOSINE/GUANOSINE DIPHOSPHATASE"/>
    <property type="match status" value="1"/>
</dbReference>
<keyword evidence="2" id="KW-0378">Hydrolase</keyword>
<reference evidence="5" key="2">
    <citation type="submission" date="2025-09" db="UniProtKB">
        <authorList>
            <consortium name="Ensembl"/>
        </authorList>
    </citation>
    <scope>IDENTIFICATION</scope>
</reference>
<dbReference type="GO" id="GO:0009134">
    <property type="term" value="P:nucleoside diphosphate catabolic process"/>
    <property type="evidence" value="ECO:0007669"/>
    <property type="project" value="TreeGrafter"/>
</dbReference>
<organism evidence="5 6">
    <name type="scientific">Laticauda laticaudata</name>
    <name type="common">Blue-ringed sea krait</name>
    <name type="synonym">Blue-lipped sea krait</name>
    <dbReference type="NCBI Taxonomy" id="8630"/>
    <lineage>
        <taxon>Eukaryota</taxon>
        <taxon>Metazoa</taxon>
        <taxon>Chordata</taxon>
        <taxon>Craniata</taxon>
        <taxon>Vertebrata</taxon>
        <taxon>Euteleostomi</taxon>
        <taxon>Lepidosauria</taxon>
        <taxon>Squamata</taxon>
        <taxon>Bifurcata</taxon>
        <taxon>Unidentata</taxon>
        <taxon>Episquamata</taxon>
        <taxon>Toxicofera</taxon>
        <taxon>Serpentes</taxon>
        <taxon>Colubroidea</taxon>
        <taxon>Elapidae</taxon>
        <taxon>Laticaudinae</taxon>
        <taxon>Laticauda</taxon>
    </lineage>
</organism>
<evidence type="ECO:0000313" key="5">
    <source>
        <dbReference type="Ensembl" id="ENSLLTP00000024843.1"/>
    </source>
</evidence>
<feature type="compositionally biased region" description="Basic residues" evidence="4">
    <location>
        <begin position="205"/>
        <end position="217"/>
    </location>
</feature>
<dbReference type="Ensembl" id="ENSLLTT00000025742.1">
    <property type="protein sequence ID" value="ENSLLTP00000024843.1"/>
    <property type="gene ID" value="ENSLLTG00000018216.1"/>
</dbReference>
<dbReference type="AlphaFoldDB" id="A0A8C5SZW5"/>
<dbReference type="GO" id="GO:0045134">
    <property type="term" value="F:UDP phosphatase activity"/>
    <property type="evidence" value="ECO:0007669"/>
    <property type="project" value="TreeGrafter"/>
</dbReference>
<dbReference type="GO" id="GO:0004382">
    <property type="term" value="F:GDP phosphatase activity"/>
    <property type="evidence" value="ECO:0007669"/>
    <property type="project" value="TreeGrafter"/>
</dbReference>
<dbReference type="GO" id="GO:0017111">
    <property type="term" value="F:ribonucleoside triphosphate phosphatase activity"/>
    <property type="evidence" value="ECO:0007669"/>
    <property type="project" value="TreeGrafter"/>
</dbReference>
<comment type="similarity">
    <text evidence="1">Belongs to the GDA1/CD39 NTPase family.</text>
</comment>
<reference evidence="5" key="1">
    <citation type="submission" date="2025-08" db="UniProtKB">
        <authorList>
            <consortium name="Ensembl"/>
        </authorList>
    </citation>
    <scope>IDENTIFICATION</scope>
</reference>
<evidence type="ECO:0000256" key="3">
    <source>
        <dbReference type="PIRSR" id="PIRSR600407-2"/>
    </source>
</evidence>
<keyword evidence="6" id="KW-1185">Reference proteome</keyword>
<dbReference type="GeneTree" id="ENSGT01150000286965"/>
<dbReference type="GO" id="GO:0005886">
    <property type="term" value="C:plasma membrane"/>
    <property type="evidence" value="ECO:0007669"/>
    <property type="project" value="TreeGrafter"/>
</dbReference>
<evidence type="ECO:0000256" key="1">
    <source>
        <dbReference type="ARBA" id="ARBA00009283"/>
    </source>
</evidence>
<proteinExistence type="inferred from homology"/>
<evidence type="ECO:0000313" key="6">
    <source>
        <dbReference type="Proteomes" id="UP000694406"/>
    </source>
</evidence>